<keyword evidence="2" id="KW-0812">Transmembrane</keyword>
<evidence type="ECO:0000313" key="3">
    <source>
        <dbReference type="EMBL" id="KAK3246677.1"/>
    </source>
</evidence>
<reference evidence="3 4" key="1">
    <citation type="journal article" date="2015" name="Genome Biol. Evol.">
        <title>Comparative Genomics of a Bacterivorous Green Alga Reveals Evolutionary Causalities and Consequences of Phago-Mixotrophic Mode of Nutrition.</title>
        <authorList>
            <person name="Burns J.A."/>
            <person name="Paasch A."/>
            <person name="Narechania A."/>
            <person name="Kim E."/>
        </authorList>
    </citation>
    <scope>NUCLEOTIDE SEQUENCE [LARGE SCALE GENOMIC DNA]</scope>
    <source>
        <strain evidence="3 4">PLY_AMNH</strain>
    </source>
</reference>
<evidence type="ECO:0000313" key="4">
    <source>
        <dbReference type="Proteomes" id="UP001190700"/>
    </source>
</evidence>
<sequence length="152" mass="16335">MDVLAGMCFCVTAGSVVQGKSILDTILEDTGKMLNQMITEAINKNPDSFSHFLGSMFFGFTIAPVICSYVAITSLMSRSAMTTVGLGVLGAGVKVYCEAPVAAKVFKCARWVFRGTMVINLVQFVVYKVRESKGSKDGFPRDPKGSKDGKAK</sequence>
<feature type="region of interest" description="Disordered" evidence="1">
    <location>
        <begin position="133"/>
        <end position="152"/>
    </location>
</feature>
<dbReference type="Proteomes" id="UP001190700">
    <property type="component" value="Unassembled WGS sequence"/>
</dbReference>
<feature type="transmembrane region" description="Helical" evidence="2">
    <location>
        <begin position="52"/>
        <end position="72"/>
    </location>
</feature>
<dbReference type="EMBL" id="LGRX02029573">
    <property type="protein sequence ID" value="KAK3246677.1"/>
    <property type="molecule type" value="Genomic_DNA"/>
</dbReference>
<protein>
    <submittedName>
        <fullName evidence="3">Uncharacterized protein</fullName>
    </submittedName>
</protein>
<keyword evidence="2" id="KW-1133">Transmembrane helix</keyword>
<accession>A0AAE0C1G9</accession>
<name>A0AAE0C1G9_9CHLO</name>
<keyword evidence="2" id="KW-0472">Membrane</keyword>
<evidence type="ECO:0000256" key="2">
    <source>
        <dbReference type="SAM" id="Phobius"/>
    </source>
</evidence>
<evidence type="ECO:0000256" key="1">
    <source>
        <dbReference type="SAM" id="MobiDB-lite"/>
    </source>
</evidence>
<proteinExistence type="predicted"/>
<comment type="caution">
    <text evidence="3">The sequence shown here is derived from an EMBL/GenBank/DDBJ whole genome shotgun (WGS) entry which is preliminary data.</text>
</comment>
<dbReference type="AlphaFoldDB" id="A0AAE0C1G9"/>
<keyword evidence="4" id="KW-1185">Reference proteome</keyword>
<organism evidence="3 4">
    <name type="scientific">Cymbomonas tetramitiformis</name>
    <dbReference type="NCBI Taxonomy" id="36881"/>
    <lineage>
        <taxon>Eukaryota</taxon>
        <taxon>Viridiplantae</taxon>
        <taxon>Chlorophyta</taxon>
        <taxon>Pyramimonadophyceae</taxon>
        <taxon>Pyramimonadales</taxon>
        <taxon>Pyramimonadaceae</taxon>
        <taxon>Cymbomonas</taxon>
    </lineage>
</organism>
<gene>
    <name evidence="3" type="ORF">CYMTET_43796</name>
</gene>